<organism evidence="2 3">
    <name type="scientific">Aquipseudomonas alcaligenes</name>
    <name type="common">Pseudomonas alcaligenes</name>
    <dbReference type="NCBI Taxonomy" id="43263"/>
    <lineage>
        <taxon>Bacteria</taxon>
        <taxon>Pseudomonadati</taxon>
        <taxon>Pseudomonadota</taxon>
        <taxon>Gammaproteobacteria</taxon>
        <taxon>Pseudomonadales</taxon>
        <taxon>Pseudomonadaceae</taxon>
        <taxon>Aquipseudomonas</taxon>
    </lineage>
</organism>
<evidence type="ECO:0000313" key="3">
    <source>
        <dbReference type="Proteomes" id="UP001158058"/>
    </source>
</evidence>
<protein>
    <recommendedName>
        <fullName evidence="4">Integral membrane protein</fullName>
    </recommendedName>
</protein>
<dbReference type="Proteomes" id="UP001158058">
    <property type="component" value="Unassembled WGS sequence"/>
</dbReference>
<keyword evidence="1" id="KW-1133">Transmembrane helix</keyword>
<dbReference type="AlphaFoldDB" id="A0AB73HTL3"/>
<feature type="transmembrane region" description="Helical" evidence="1">
    <location>
        <begin position="42"/>
        <end position="58"/>
    </location>
</feature>
<evidence type="ECO:0000313" key="2">
    <source>
        <dbReference type="EMBL" id="MDH0141064.1"/>
    </source>
</evidence>
<proteinExistence type="predicted"/>
<gene>
    <name evidence="2" type="ORF">N7380_01940</name>
</gene>
<name>A0AB73HTL3_AQUAC</name>
<sequence>MNQDQKEKRLGLFFMAGAAMFLGLTGTEWFATNITSKELPGLAYNAIIGFGFLIWLSADCKSSGKNASKPLKFFAVFLPQLTAFIYAFNSRGFKGGLVQSIKILGFSLALFGLAMIPSVLLNEI</sequence>
<dbReference type="RefSeq" id="WP_279999472.1">
    <property type="nucleotide sequence ID" value="NZ_JAODZF010000001.1"/>
</dbReference>
<reference evidence="2" key="1">
    <citation type="submission" date="2022-09" db="EMBL/GenBank/DDBJ databases">
        <title>Intensive care unit water sources are persistently colonized with multi-drug resistant bacteria and are the site of extensive horizontal gene transfer of antibiotic resistance genes.</title>
        <authorList>
            <person name="Diorio-Toth L."/>
        </authorList>
    </citation>
    <scope>NUCLEOTIDE SEQUENCE</scope>
    <source>
        <strain evidence="2">GD04146</strain>
    </source>
</reference>
<keyword evidence="1" id="KW-0472">Membrane</keyword>
<dbReference type="EMBL" id="JAODZF010000001">
    <property type="protein sequence ID" value="MDH0141064.1"/>
    <property type="molecule type" value="Genomic_DNA"/>
</dbReference>
<evidence type="ECO:0008006" key="4">
    <source>
        <dbReference type="Google" id="ProtNLM"/>
    </source>
</evidence>
<feature type="transmembrane region" description="Helical" evidence="1">
    <location>
        <begin position="12"/>
        <end position="30"/>
    </location>
</feature>
<feature type="transmembrane region" description="Helical" evidence="1">
    <location>
        <begin position="70"/>
        <end position="88"/>
    </location>
</feature>
<feature type="transmembrane region" description="Helical" evidence="1">
    <location>
        <begin position="100"/>
        <end position="121"/>
    </location>
</feature>
<comment type="caution">
    <text evidence="2">The sequence shown here is derived from an EMBL/GenBank/DDBJ whole genome shotgun (WGS) entry which is preliminary data.</text>
</comment>
<evidence type="ECO:0000256" key="1">
    <source>
        <dbReference type="SAM" id="Phobius"/>
    </source>
</evidence>
<accession>A0AB73HTL3</accession>
<keyword evidence="1" id="KW-0812">Transmembrane</keyword>